<feature type="transmembrane region" description="Helical" evidence="1">
    <location>
        <begin position="203"/>
        <end position="221"/>
    </location>
</feature>
<evidence type="ECO:0000256" key="1">
    <source>
        <dbReference type="SAM" id="Phobius"/>
    </source>
</evidence>
<evidence type="ECO:0000313" key="3">
    <source>
        <dbReference type="EMBL" id="KAL0285968.1"/>
    </source>
</evidence>
<evidence type="ECO:0000259" key="2">
    <source>
        <dbReference type="Pfam" id="PF07727"/>
    </source>
</evidence>
<keyword evidence="1" id="KW-0472">Membrane</keyword>
<name>A0AAW2IWZ7_9LAMI</name>
<protein>
    <submittedName>
        <fullName evidence="3">Copia protein</fullName>
    </submittedName>
</protein>
<dbReference type="InterPro" id="IPR013103">
    <property type="entry name" value="RVT_2"/>
</dbReference>
<reference evidence="3" key="1">
    <citation type="submission" date="2020-06" db="EMBL/GenBank/DDBJ databases">
        <authorList>
            <person name="Li T."/>
            <person name="Hu X."/>
            <person name="Zhang T."/>
            <person name="Song X."/>
            <person name="Zhang H."/>
            <person name="Dai N."/>
            <person name="Sheng W."/>
            <person name="Hou X."/>
            <person name="Wei L."/>
        </authorList>
    </citation>
    <scope>NUCLEOTIDE SEQUENCE</scope>
    <source>
        <strain evidence="3">KEN8</strain>
        <tissue evidence="3">Leaf</tissue>
    </source>
</reference>
<feature type="domain" description="Reverse transcriptase Ty1/copia-type" evidence="2">
    <location>
        <begin position="150"/>
        <end position="238"/>
    </location>
</feature>
<organism evidence="3">
    <name type="scientific">Sesamum calycinum</name>
    <dbReference type="NCBI Taxonomy" id="2727403"/>
    <lineage>
        <taxon>Eukaryota</taxon>
        <taxon>Viridiplantae</taxon>
        <taxon>Streptophyta</taxon>
        <taxon>Embryophyta</taxon>
        <taxon>Tracheophyta</taxon>
        <taxon>Spermatophyta</taxon>
        <taxon>Magnoliopsida</taxon>
        <taxon>eudicotyledons</taxon>
        <taxon>Gunneridae</taxon>
        <taxon>Pentapetalae</taxon>
        <taxon>asterids</taxon>
        <taxon>lamiids</taxon>
        <taxon>Lamiales</taxon>
        <taxon>Pedaliaceae</taxon>
        <taxon>Sesamum</taxon>
    </lineage>
</organism>
<gene>
    <name evidence="3" type="ORF">Scaly_2804500</name>
</gene>
<dbReference type="Pfam" id="PF07727">
    <property type="entry name" value="RVT_2"/>
    <property type="match status" value="1"/>
</dbReference>
<sequence>MVEDKSVAQQTHEIINLEHALADAKMKLPEKFLVMSIVDKFPKSWHGVNTIVEFRDVVFLEDVFPTKIGLLSSVSLDDSLASTSIPEHVEKMSNVGVNPSRTSLNHEESDEPRWNPVTFKDAMDSLDAKQWKEVVKSEMDFIVSKGTRVLADLPPRCTTIGSKWIFKRKLKFGGTVDKFKAKLVAKGFKQKERIDYFDTYSPVARLTTISVFIAFVLVYNLPIHQMDVKIAFLYSELE</sequence>
<accession>A0AAW2IWZ7</accession>
<dbReference type="EMBL" id="JACGWM010001903">
    <property type="protein sequence ID" value="KAL0285968.1"/>
    <property type="molecule type" value="Genomic_DNA"/>
</dbReference>
<proteinExistence type="predicted"/>
<reference evidence="3" key="2">
    <citation type="journal article" date="2024" name="Plant">
        <title>Genomic evolution and insights into agronomic trait innovations of Sesamum species.</title>
        <authorList>
            <person name="Miao H."/>
            <person name="Wang L."/>
            <person name="Qu L."/>
            <person name="Liu H."/>
            <person name="Sun Y."/>
            <person name="Le M."/>
            <person name="Wang Q."/>
            <person name="Wei S."/>
            <person name="Zheng Y."/>
            <person name="Lin W."/>
            <person name="Duan Y."/>
            <person name="Cao H."/>
            <person name="Xiong S."/>
            <person name="Wang X."/>
            <person name="Wei L."/>
            <person name="Li C."/>
            <person name="Ma Q."/>
            <person name="Ju M."/>
            <person name="Zhao R."/>
            <person name="Li G."/>
            <person name="Mu C."/>
            <person name="Tian Q."/>
            <person name="Mei H."/>
            <person name="Zhang T."/>
            <person name="Gao T."/>
            <person name="Zhang H."/>
        </authorList>
    </citation>
    <scope>NUCLEOTIDE SEQUENCE</scope>
    <source>
        <strain evidence="3">KEN8</strain>
    </source>
</reference>
<keyword evidence="1" id="KW-0812">Transmembrane</keyword>
<dbReference type="AlphaFoldDB" id="A0AAW2IWZ7"/>
<comment type="caution">
    <text evidence="3">The sequence shown here is derived from an EMBL/GenBank/DDBJ whole genome shotgun (WGS) entry which is preliminary data.</text>
</comment>
<keyword evidence="1" id="KW-1133">Transmembrane helix</keyword>